<proteinExistence type="predicted"/>
<comment type="caution">
    <text evidence="1">The sequence shown here is derived from an EMBL/GenBank/DDBJ whole genome shotgun (WGS) entry which is preliminary data.</text>
</comment>
<accession>A0ACC1S3Z5</accession>
<evidence type="ECO:0000313" key="1">
    <source>
        <dbReference type="EMBL" id="KAJ3531463.1"/>
    </source>
</evidence>
<dbReference type="EMBL" id="JANRMS010001060">
    <property type="protein sequence ID" value="KAJ3531463.1"/>
    <property type="molecule type" value="Genomic_DNA"/>
</dbReference>
<evidence type="ECO:0000313" key="2">
    <source>
        <dbReference type="Proteomes" id="UP001148629"/>
    </source>
</evidence>
<protein>
    <submittedName>
        <fullName evidence="1">Uncharacterized protein</fullName>
    </submittedName>
</protein>
<name>A0ACC1S3Z5_9HYPO</name>
<sequence>MCHSEKFPPNNYFAHVIQSIRTLQHAFLGSIQARSLLHRAPSTRIHHVLRPIPVPQCSRTLSTTSLARSEEFASQKESPWIPSPEVQSPQTLTEKIVQRYAVGLPQGKVVRSGDYISLAPEFCMSHDNSWPIATKFMSIGATQINRPDQIVMTLDHDVQNTSPANLQKYQKIEAFAKQQGTAFFPAGRGIGHQIMVEEFYAWPVYGRLREPGGAVRQLRA</sequence>
<keyword evidence="2" id="KW-1185">Reference proteome</keyword>
<gene>
    <name evidence="1" type="ORF">NM208_g8869</name>
</gene>
<organism evidence="1 2">
    <name type="scientific">Fusarium decemcellulare</name>
    <dbReference type="NCBI Taxonomy" id="57161"/>
    <lineage>
        <taxon>Eukaryota</taxon>
        <taxon>Fungi</taxon>
        <taxon>Dikarya</taxon>
        <taxon>Ascomycota</taxon>
        <taxon>Pezizomycotina</taxon>
        <taxon>Sordariomycetes</taxon>
        <taxon>Hypocreomycetidae</taxon>
        <taxon>Hypocreales</taxon>
        <taxon>Nectriaceae</taxon>
        <taxon>Fusarium</taxon>
        <taxon>Fusarium decemcellulare species complex</taxon>
    </lineage>
</organism>
<dbReference type="Proteomes" id="UP001148629">
    <property type="component" value="Unassembled WGS sequence"/>
</dbReference>
<reference evidence="1" key="1">
    <citation type="submission" date="2022-08" db="EMBL/GenBank/DDBJ databases">
        <title>Genome Sequence of Fusarium decemcellulare.</title>
        <authorList>
            <person name="Buettner E."/>
        </authorList>
    </citation>
    <scope>NUCLEOTIDE SEQUENCE</scope>
    <source>
        <strain evidence="1">Babe19</strain>
    </source>
</reference>